<name>A0A4Q7X0Z5_9ACTN</name>
<feature type="domain" description="Serine aminopeptidase S33" evidence="3">
    <location>
        <begin position="638"/>
        <end position="935"/>
    </location>
</feature>
<dbReference type="InterPro" id="IPR022742">
    <property type="entry name" value="Hydrolase_4"/>
</dbReference>
<dbReference type="PANTHER" id="PTHR43433">
    <property type="entry name" value="HYDROLASE, ALPHA/BETA FOLD FAMILY PROTEIN"/>
    <property type="match status" value="1"/>
</dbReference>
<dbReference type="Pfam" id="PF12146">
    <property type="entry name" value="Hydrolase_4"/>
    <property type="match status" value="1"/>
</dbReference>
<dbReference type="RefSeq" id="WP_242000473.1">
    <property type="nucleotide sequence ID" value="NZ_SHKR01000012.1"/>
</dbReference>
<evidence type="ECO:0000313" key="4">
    <source>
        <dbReference type="EMBL" id="RZU15955.1"/>
    </source>
</evidence>
<dbReference type="Gene3D" id="3.40.50.1820">
    <property type="entry name" value="alpha/beta hydrolase"/>
    <property type="match status" value="1"/>
</dbReference>
<feature type="transmembrane region" description="Helical" evidence="2">
    <location>
        <begin position="102"/>
        <end position="122"/>
    </location>
</feature>
<keyword evidence="2" id="KW-1133">Transmembrane helix</keyword>
<evidence type="ECO:0000256" key="1">
    <source>
        <dbReference type="ARBA" id="ARBA00022559"/>
    </source>
</evidence>
<dbReference type="GO" id="GO:0004601">
    <property type="term" value="F:peroxidase activity"/>
    <property type="evidence" value="ECO:0007669"/>
    <property type="project" value="UniProtKB-KW"/>
</dbReference>
<dbReference type="InterPro" id="IPR050471">
    <property type="entry name" value="AB_hydrolase"/>
</dbReference>
<organism evidence="4 5">
    <name type="scientific">Kribbella rubisoli</name>
    <dbReference type="NCBI Taxonomy" id="3075929"/>
    <lineage>
        <taxon>Bacteria</taxon>
        <taxon>Bacillati</taxon>
        <taxon>Actinomycetota</taxon>
        <taxon>Actinomycetes</taxon>
        <taxon>Propionibacteriales</taxon>
        <taxon>Kribbellaceae</taxon>
        <taxon>Kribbella</taxon>
    </lineage>
</organism>
<dbReference type="PANTHER" id="PTHR43433:SF5">
    <property type="entry name" value="AB HYDROLASE-1 DOMAIN-CONTAINING PROTEIN"/>
    <property type="match status" value="1"/>
</dbReference>
<feature type="transmembrane region" description="Helical" evidence="2">
    <location>
        <begin position="322"/>
        <end position="346"/>
    </location>
</feature>
<dbReference type="EMBL" id="SHKR01000012">
    <property type="protein sequence ID" value="RZU15955.1"/>
    <property type="molecule type" value="Genomic_DNA"/>
</dbReference>
<feature type="transmembrane region" description="Helical" evidence="2">
    <location>
        <begin position="559"/>
        <end position="583"/>
    </location>
</feature>
<feature type="transmembrane region" description="Helical" evidence="2">
    <location>
        <begin position="211"/>
        <end position="229"/>
    </location>
</feature>
<keyword evidence="1" id="KW-0575">Peroxidase</keyword>
<feature type="transmembrane region" description="Helical" evidence="2">
    <location>
        <begin position="241"/>
        <end position="259"/>
    </location>
</feature>
<gene>
    <name evidence="4" type="ORF">EV645_3497</name>
</gene>
<dbReference type="GO" id="GO:0016787">
    <property type="term" value="F:hydrolase activity"/>
    <property type="evidence" value="ECO:0007669"/>
    <property type="project" value="UniProtKB-KW"/>
</dbReference>
<feature type="transmembrane region" description="Helical" evidence="2">
    <location>
        <begin position="358"/>
        <end position="378"/>
    </location>
</feature>
<dbReference type="SUPFAM" id="SSF53474">
    <property type="entry name" value="alpha/beta-Hydrolases"/>
    <property type="match status" value="1"/>
</dbReference>
<sequence length="951" mass="101230">MAIPLATTGTASFGQIAIVTGVVGLVYLALAVLLWRERTGRVTLVGRFADTIGRLDGVPRWAALTPYLHAVSLLACAFGVWWDIAIHIDRGRDTGPFGTAAHYPIFFGILGVIISGVLPIALAGKPLPARTIKLTKGWRIPCSAALVTVCGTFALVGFPLDDVWHRLFGEDVTLWGPTHLLMIGGVVFSIFARLLAIAEVEQLVGPNRRRLFQEIVSVGALLIAWDLFSTEFNYGVPQFPLILQPILIVFGAALGFTILRARRGPGTAFAALAVYLIIRGGIAWAVAEPLGQIVGHFPLLIVEAVLVELVAFALGNKNRFRLGAVAGALIGTVGVVAEYAWSHVWMPIAWPSSMLPSALGYGVIVGVGAGLAGAWLATRYAEVAGEERAVGIKHIRPVAVRRTHQLGAVGLVAVAATMFFCVPRSADPGVSGVVSLERVAAGAEPTAYVTITMSPEDAVDGARWFEALAWQGGGLVYQPMEKVADGTYRSAGALPMYGRWKSMIRLHQGQRDMVAAWVYAPEDAAIEKPAVQVSNGQTVEFVNEQQILRREEKSDVPRWMWNAGYALLAVVGLLEIIGIAWLVGRGCPRRAGACGSPGQSRSGTGDCVTIQLERSGVTARDGVRLNVEVTGPADAPVTVLLVHGWTCSTRSWHNQVEKLPEVLGPDAVRVVTYDHRGHGRSEAAPAGSMRLDQLADDLVTVLDEVVGDGPVVYAGHSMGGMTLMAAADQYPELFGSRIRAAALVSTTSGHLTEGALGIPPRFDPAAARIAPRVLNAVGVRAEKRAARRAAAAAAAAAGADGAGADVLGDGGPRGAHRAARLAAARRRAAAVAATIQAPALRQLVFGKHADPAEIELFLQDLAIVPGPSYLGFFETMMEHDRGDALKVLDQVPVEVMHGTRDRLLPPRHANRIASQLPSARLWMYPGAGHMLMQERPRDVTHRLASLAHKAR</sequence>
<keyword evidence="1" id="KW-0560">Oxidoreductase</keyword>
<feature type="transmembrane region" description="Helical" evidence="2">
    <location>
        <begin position="180"/>
        <end position="199"/>
    </location>
</feature>
<feature type="transmembrane region" description="Helical" evidence="2">
    <location>
        <begin position="61"/>
        <end position="82"/>
    </location>
</feature>
<dbReference type="Proteomes" id="UP000292027">
    <property type="component" value="Unassembled WGS sequence"/>
</dbReference>
<keyword evidence="2" id="KW-0812">Transmembrane</keyword>
<dbReference type="PRINTS" id="PR00412">
    <property type="entry name" value="EPOXHYDRLASE"/>
</dbReference>
<dbReference type="InterPro" id="IPR000639">
    <property type="entry name" value="Epox_hydrolase-like"/>
</dbReference>
<proteinExistence type="predicted"/>
<feature type="transmembrane region" description="Helical" evidence="2">
    <location>
        <begin position="12"/>
        <end position="35"/>
    </location>
</feature>
<comment type="caution">
    <text evidence="4">The sequence shown here is derived from an EMBL/GenBank/DDBJ whole genome shotgun (WGS) entry which is preliminary data.</text>
</comment>
<evidence type="ECO:0000256" key="2">
    <source>
        <dbReference type="SAM" id="Phobius"/>
    </source>
</evidence>
<feature type="transmembrane region" description="Helical" evidence="2">
    <location>
        <begin position="266"/>
        <end position="287"/>
    </location>
</feature>
<reference evidence="4 5" key="1">
    <citation type="journal article" date="2015" name="Stand. Genomic Sci.">
        <title>Genomic Encyclopedia of Bacterial and Archaeal Type Strains, Phase III: the genomes of soil and plant-associated and newly described type strains.</title>
        <authorList>
            <person name="Whitman W.B."/>
            <person name="Woyke T."/>
            <person name="Klenk H.P."/>
            <person name="Zhou Y."/>
            <person name="Lilburn T.G."/>
            <person name="Beck B.J."/>
            <person name="De Vos P."/>
            <person name="Vandamme P."/>
            <person name="Eisen J.A."/>
            <person name="Garrity G."/>
            <person name="Hugenholtz P."/>
            <person name="Kyrpides N.C."/>
        </authorList>
    </citation>
    <scope>NUCLEOTIDE SEQUENCE [LARGE SCALE GENOMIC DNA]</scope>
    <source>
        <strain evidence="4 5">VKM Ac-2540</strain>
    </source>
</reference>
<keyword evidence="2" id="KW-0472">Membrane</keyword>
<feature type="transmembrane region" description="Helical" evidence="2">
    <location>
        <begin position="142"/>
        <end position="160"/>
    </location>
</feature>
<feature type="transmembrane region" description="Helical" evidence="2">
    <location>
        <begin position="293"/>
        <end position="315"/>
    </location>
</feature>
<evidence type="ECO:0000259" key="3">
    <source>
        <dbReference type="Pfam" id="PF12146"/>
    </source>
</evidence>
<keyword evidence="5" id="KW-1185">Reference proteome</keyword>
<protein>
    <submittedName>
        <fullName evidence="4">Alpha-beta hydrolase superfamily lysophospholipase</fullName>
    </submittedName>
</protein>
<dbReference type="InterPro" id="IPR029058">
    <property type="entry name" value="AB_hydrolase_fold"/>
</dbReference>
<evidence type="ECO:0000313" key="5">
    <source>
        <dbReference type="Proteomes" id="UP000292027"/>
    </source>
</evidence>
<accession>A0A4Q7X0Z5</accession>
<keyword evidence="4" id="KW-0378">Hydrolase</keyword>
<dbReference type="AlphaFoldDB" id="A0A4Q7X0Z5"/>